<gene>
    <name evidence="2" type="ORF">DPCES_5288</name>
</gene>
<dbReference type="EMBL" id="LK996017">
    <property type="protein sequence ID" value="CDX05174.1"/>
    <property type="molecule type" value="Genomic_DNA"/>
</dbReference>
<organism evidence="2">
    <name type="scientific">Desulfitobacterium hafniense</name>
    <name type="common">Desulfitobacterium frappieri</name>
    <dbReference type="NCBI Taxonomy" id="49338"/>
    <lineage>
        <taxon>Bacteria</taxon>
        <taxon>Bacillati</taxon>
        <taxon>Bacillota</taxon>
        <taxon>Clostridia</taxon>
        <taxon>Eubacteriales</taxon>
        <taxon>Desulfitobacteriaceae</taxon>
        <taxon>Desulfitobacterium</taxon>
    </lineage>
</organism>
<feature type="domain" description="Metallo-beta-lactamase" evidence="1">
    <location>
        <begin position="11"/>
        <end position="171"/>
    </location>
</feature>
<dbReference type="RefSeq" id="WP_005815219.1">
    <property type="nucleotide sequence ID" value="NZ_CABKQQ010000054.1"/>
</dbReference>
<accession>A0A098B8I3</accession>
<evidence type="ECO:0000259" key="1">
    <source>
        <dbReference type="SMART" id="SM00849"/>
    </source>
</evidence>
<dbReference type="PANTHER" id="PTHR47619">
    <property type="entry name" value="METALLO-HYDROLASE YYCJ-RELATED"/>
    <property type="match status" value="1"/>
</dbReference>
<dbReference type="InterPro" id="IPR036866">
    <property type="entry name" value="RibonucZ/Hydroxyglut_hydro"/>
</dbReference>
<sequence>MHLATLASGSSGNSIVVGHEKRNFLVDCGISLKATLHNLAILDIAPSEIEGIFITHEHSDHIKGVGAVARKLKIPIYASAKIWDELNPSIGKLKDEQRVVVRDAFTCAGLRVRVFPTSHDSQESFGVRVEVEQPVRGRSKAIGIATDTGIVTEEMHQALKGCDALVVEANHDREMLWQGGYPWYLKKRISGNYGHLENSQLAEGLLQWIEGNTQRIVLAHLSDENNTPETALSTILRILKESRVAKENRDLRLRVAPRYTPHELIVLEEY</sequence>
<dbReference type="SMART" id="SM00849">
    <property type="entry name" value="Lactamase_B"/>
    <property type="match status" value="1"/>
</dbReference>
<evidence type="ECO:0000313" key="2">
    <source>
        <dbReference type="EMBL" id="CDX05174.1"/>
    </source>
</evidence>
<dbReference type="AlphaFoldDB" id="A0A098B8I3"/>
<dbReference type="Pfam" id="PF12706">
    <property type="entry name" value="Lactamase_B_2"/>
    <property type="match status" value="1"/>
</dbReference>
<dbReference type="SUPFAM" id="SSF56281">
    <property type="entry name" value="Metallo-hydrolase/oxidoreductase"/>
    <property type="match status" value="1"/>
</dbReference>
<dbReference type="InterPro" id="IPR001279">
    <property type="entry name" value="Metallo-B-lactamas"/>
</dbReference>
<dbReference type="InterPro" id="IPR052533">
    <property type="entry name" value="WalJ/YycJ-like"/>
</dbReference>
<reference evidence="2" key="1">
    <citation type="submission" date="2014-07" db="EMBL/GenBank/DDBJ databases">
        <authorList>
            <person name="Hornung V.Bastian."/>
        </authorList>
    </citation>
    <scope>NUCLEOTIDE SEQUENCE</scope>
    <source>
        <strain evidence="2">PCE-S</strain>
    </source>
</reference>
<proteinExistence type="predicted"/>
<dbReference type="PANTHER" id="PTHR47619:SF1">
    <property type="entry name" value="EXODEOXYRIBONUCLEASE WALJ"/>
    <property type="match status" value="1"/>
</dbReference>
<dbReference type="Gene3D" id="3.60.15.10">
    <property type="entry name" value="Ribonuclease Z/Hydroxyacylglutathione hydrolase-like"/>
    <property type="match status" value="1"/>
</dbReference>
<protein>
    <submittedName>
        <fullName evidence="2">Metallo-beta-lactamase domain protein</fullName>
    </submittedName>
</protein>
<dbReference type="PATRIC" id="fig|49338.4.peg.5694"/>
<name>A0A098B8I3_DESHA</name>